<dbReference type="PANTHER" id="PTHR40980">
    <property type="entry name" value="PLUG DOMAIN-CONTAINING PROTEIN"/>
    <property type="match status" value="1"/>
</dbReference>
<sequence length="802" mass="90184">MHKILQAGLLLLLPHAVSAQLSSKGKVSNENKEPVELAIVSIKKGNVIIGNTITDSLGHYQFPDLKNGAYTISVKNIAFKDTTFLAVVDANTLPDISLRRIGDLKEVVVTAKKPVFQREIDRLRFNVGETDLVFGNNIWDVIEKTPLVNVSSDGTIQISGTSGAIVYINNKRKVLSGNALKNYLSSIPSDNLDAIEVITTPPSKYDAEGGAGIINILTKKNKEEGLVGNTVLSSRQTAVNSQGASVYLNNRQGKWNVYSDFSMGNRSRQPEFKKDIYYPASGTKSLLHRNITSNTDFQNLYPGANLGIDREINENHVVGLLFDYAGSWHKETRDAFRRDYYPDTDSLSKTNNRDNLSSQTFSLNLNYQGKLDSSGKKISIDFDALEYTAKNNSVSKTNALDLGTQQPLFTEDWFRSASPQKISNQSVKVDFEWPVNKRVGVEFGSKLSFSNIDNTLLFENRNGDDNWVKDLSRSNLFRYQENINSLYGLIKHKVSAKWSYQLGLRLENTVATGWLEGVKEVDRNYVNVFPTAFLKYTTSQNRSFVLALSSRITRPGYWDVNPFRTYTTDQTYFEGNPFLSPSKYYRQELNHTFSSQNGTFSVQFAAGQLLDEFYALPYNPSGNIIANKKVNYGNKYSYSNTITYYNQILPWWKFTGTTLTGYVVSKGKYANDVIIDNKTMLLSISTNQTFTLSKKESLFCTVIANNTFPVTIVNTAIGNRLETEIRLRKSSGPWNITLSAQDLLKSNKDRYKVLLNELSIVDMNYYDTRSAALSVSYSFGKSSVKSKRDRDAGYEAIKQRLS</sequence>
<dbReference type="SUPFAM" id="SSF56935">
    <property type="entry name" value="Porins"/>
    <property type="match status" value="1"/>
</dbReference>
<dbReference type="InterPro" id="IPR008969">
    <property type="entry name" value="CarboxyPept-like_regulatory"/>
</dbReference>
<dbReference type="OrthoDB" id="8764943at2"/>
<name>A0A081PBT9_9SPHI</name>
<dbReference type="PANTHER" id="PTHR40980:SF4">
    <property type="entry name" value="TONB-DEPENDENT RECEPTOR-LIKE BETA-BARREL DOMAIN-CONTAINING PROTEIN"/>
    <property type="match status" value="1"/>
</dbReference>
<evidence type="ECO:0000259" key="2">
    <source>
        <dbReference type="Pfam" id="PF14905"/>
    </source>
</evidence>
<dbReference type="SUPFAM" id="SSF49464">
    <property type="entry name" value="Carboxypeptidase regulatory domain-like"/>
    <property type="match status" value="1"/>
</dbReference>
<dbReference type="AlphaFoldDB" id="A0A081PBT9"/>
<dbReference type="InterPro" id="IPR037066">
    <property type="entry name" value="Plug_dom_sf"/>
</dbReference>
<feature type="domain" description="Outer membrane protein beta-barrel" evidence="2">
    <location>
        <begin position="370"/>
        <end position="777"/>
    </location>
</feature>
<keyword evidence="4" id="KW-1185">Reference proteome</keyword>
<dbReference type="EMBL" id="JNFF01000117">
    <property type="protein sequence ID" value="KEQ28162.1"/>
    <property type="molecule type" value="Genomic_DNA"/>
</dbReference>
<dbReference type="eggNOG" id="COG1629">
    <property type="taxonomic scope" value="Bacteria"/>
</dbReference>
<protein>
    <recommendedName>
        <fullName evidence="2">Outer membrane protein beta-barrel domain-containing protein</fullName>
    </recommendedName>
</protein>
<dbReference type="Proteomes" id="UP000028007">
    <property type="component" value="Unassembled WGS sequence"/>
</dbReference>
<dbReference type="Gene3D" id="2.60.40.10">
    <property type="entry name" value="Immunoglobulins"/>
    <property type="match status" value="1"/>
</dbReference>
<evidence type="ECO:0000256" key="1">
    <source>
        <dbReference type="SAM" id="SignalP"/>
    </source>
</evidence>
<dbReference type="InterPro" id="IPR041700">
    <property type="entry name" value="OMP_b-brl_3"/>
</dbReference>
<feature type="signal peptide" evidence="1">
    <location>
        <begin position="1"/>
        <end position="19"/>
    </location>
</feature>
<dbReference type="Pfam" id="PF13620">
    <property type="entry name" value="CarboxypepD_reg"/>
    <property type="match status" value="1"/>
</dbReference>
<evidence type="ECO:0000313" key="3">
    <source>
        <dbReference type="EMBL" id="KEQ28162.1"/>
    </source>
</evidence>
<gene>
    <name evidence="3" type="ORF">N180_00560</name>
</gene>
<evidence type="ECO:0000313" key="4">
    <source>
        <dbReference type="Proteomes" id="UP000028007"/>
    </source>
</evidence>
<keyword evidence="1" id="KW-0732">Signal</keyword>
<organism evidence="3 4">
    <name type="scientific">Pedobacter antarcticus 4BY</name>
    <dbReference type="NCBI Taxonomy" id="1358423"/>
    <lineage>
        <taxon>Bacteria</taxon>
        <taxon>Pseudomonadati</taxon>
        <taxon>Bacteroidota</taxon>
        <taxon>Sphingobacteriia</taxon>
        <taxon>Sphingobacteriales</taxon>
        <taxon>Sphingobacteriaceae</taxon>
        <taxon>Pedobacter</taxon>
    </lineage>
</organism>
<feature type="chain" id="PRO_5001761579" description="Outer membrane protein beta-barrel domain-containing protein" evidence="1">
    <location>
        <begin position="20"/>
        <end position="802"/>
    </location>
</feature>
<comment type="caution">
    <text evidence="3">The sequence shown here is derived from an EMBL/GenBank/DDBJ whole genome shotgun (WGS) entry which is preliminary data.</text>
</comment>
<dbReference type="Gene3D" id="2.170.130.10">
    <property type="entry name" value="TonB-dependent receptor, plug domain"/>
    <property type="match status" value="1"/>
</dbReference>
<reference evidence="3 4" key="1">
    <citation type="journal article" date="1992" name="Int. J. Syst. Bacteriol.">
        <title>Sphingobacterium antarcticus sp. nov. a Psychrotrophic Bacterium from the Soils of Schirmacher Oasis, Antarctica.</title>
        <authorList>
            <person name="Shivaji S."/>
            <person name="Ray M.K."/>
            <person name="Rao N.S."/>
            <person name="Saiserr L."/>
            <person name="Jagannadham M.V."/>
            <person name="Kumar G.S."/>
            <person name="Reddy G."/>
            <person name="Bhargava P.M."/>
        </authorList>
    </citation>
    <scope>NUCLEOTIDE SEQUENCE [LARGE SCALE GENOMIC DNA]</scope>
    <source>
        <strain evidence="3 4">4BY</strain>
    </source>
</reference>
<dbReference type="Pfam" id="PF14905">
    <property type="entry name" value="OMP_b-brl_3"/>
    <property type="match status" value="1"/>
</dbReference>
<proteinExistence type="predicted"/>
<dbReference type="RefSeq" id="WP_037444731.1">
    <property type="nucleotide sequence ID" value="NZ_JNFF01000117.1"/>
</dbReference>
<dbReference type="InterPro" id="IPR013783">
    <property type="entry name" value="Ig-like_fold"/>
</dbReference>
<accession>A0A081PBT9</accession>